<gene>
    <name evidence="8" type="ORF">DUE52_20030</name>
</gene>
<dbReference type="Proteomes" id="UP000253383">
    <property type="component" value="Unassembled WGS sequence"/>
</dbReference>
<sequence>MNLSRLIKLNGKVALLFLILGVFSCKDFLEVAPKDQISDSIVWTDAATADLFLNNVYSGIPGPFNGFDPWENFTDNAMNGVNGLPSRVLYSPSVYTASNAPNWWGQYANIRRANLFIEKVTASAFPDTWKKPKIAEARFLRAYYYQLLWTAHGGVPIITSSLNQNTQGDAIFRARNTDEETYKFIVDECAAIVDDLPLKAEAGRVSKATALTLKGWCELFWASPLKNTANDKTRWALAAATNKRVIDLGSHSLFSNYETQFYEDNNNNVEVLFAKQYLGGTALGSGKEGLWGPWMVGGVQKAYGGVDPTQELVDEYAMANGLPISDPASGYDPQNPYVNREKRFYQSIVYDGSIWVGAEMVMKQGVGSRNATDLSNTNEATNTGYYLRKGLNPKYTVNGNHLLNSGSFIIYRYAEVLLSYAEAQNEAVGPDASVYAAINQVRTRSELPNLKTGLTQAEMRVAIMRERRVELAFEERRWFDLMRLKLAEKNLNGTLHAMKIELVGGKPVYTVIPAPEGGKTFFANKNYLLPIPQSALNQNTKLTQNPNY</sequence>
<dbReference type="Pfam" id="PF07980">
    <property type="entry name" value="SusD_RagB"/>
    <property type="match status" value="1"/>
</dbReference>
<dbReference type="EMBL" id="QOWE01000017">
    <property type="protein sequence ID" value="RCR67695.1"/>
    <property type="molecule type" value="Genomic_DNA"/>
</dbReference>
<evidence type="ECO:0000313" key="9">
    <source>
        <dbReference type="Proteomes" id="UP000253383"/>
    </source>
</evidence>
<evidence type="ECO:0000313" key="8">
    <source>
        <dbReference type="EMBL" id="RCR67695.1"/>
    </source>
</evidence>
<keyword evidence="9" id="KW-1185">Reference proteome</keyword>
<keyword evidence="3" id="KW-0732">Signal</keyword>
<evidence type="ECO:0000256" key="1">
    <source>
        <dbReference type="ARBA" id="ARBA00004442"/>
    </source>
</evidence>
<keyword evidence="5" id="KW-0998">Cell outer membrane</keyword>
<dbReference type="InterPro" id="IPR012944">
    <property type="entry name" value="SusD_RagB_dom"/>
</dbReference>
<protein>
    <submittedName>
        <fullName evidence="8">RagB/SusD family nutrient uptake outer membrane protein</fullName>
    </submittedName>
</protein>
<comment type="caution">
    <text evidence="8">The sequence shown here is derived from an EMBL/GenBank/DDBJ whole genome shotgun (WGS) entry which is preliminary data.</text>
</comment>
<dbReference type="RefSeq" id="WP_114407826.1">
    <property type="nucleotide sequence ID" value="NZ_QOWE01000017.1"/>
</dbReference>
<dbReference type="PROSITE" id="PS51257">
    <property type="entry name" value="PROKAR_LIPOPROTEIN"/>
    <property type="match status" value="1"/>
</dbReference>
<dbReference type="Pfam" id="PF14322">
    <property type="entry name" value="SusD-like_3"/>
    <property type="match status" value="1"/>
</dbReference>
<dbReference type="Gene3D" id="1.25.40.390">
    <property type="match status" value="1"/>
</dbReference>
<comment type="subcellular location">
    <subcellularLocation>
        <location evidence="1">Cell outer membrane</location>
    </subcellularLocation>
</comment>
<feature type="domain" description="RagB/SusD" evidence="6">
    <location>
        <begin position="299"/>
        <end position="548"/>
    </location>
</feature>
<accession>A0A368JK79</accession>
<evidence type="ECO:0000259" key="6">
    <source>
        <dbReference type="Pfam" id="PF07980"/>
    </source>
</evidence>
<reference evidence="8 9" key="1">
    <citation type="submission" date="2018-07" db="EMBL/GenBank/DDBJ databases">
        <title>Genome analysis of Larkinella rosea.</title>
        <authorList>
            <person name="Zhou Z."/>
            <person name="Wang G."/>
        </authorList>
    </citation>
    <scope>NUCLEOTIDE SEQUENCE [LARGE SCALE GENOMIC DNA]</scope>
    <source>
        <strain evidence="9">zzj9</strain>
    </source>
</reference>
<evidence type="ECO:0000256" key="2">
    <source>
        <dbReference type="ARBA" id="ARBA00006275"/>
    </source>
</evidence>
<dbReference type="InterPro" id="IPR033985">
    <property type="entry name" value="SusD-like_N"/>
</dbReference>
<keyword evidence="4" id="KW-0472">Membrane</keyword>
<dbReference type="OrthoDB" id="621018at2"/>
<dbReference type="AlphaFoldDB" id="A0A368JK79"/>
<dbReference type="GO" id="GO:0009279">
    <property type="term" value="C:cell outer membrane"/>
    <property type="evidence" value="ECO:0007669"/>
    <property type="project" value="UniProtKB-SubCell"/>
</dbReference>
<feature type="domain" description="SusD-like N-terminal" evidence="7">
    <location>
        <begin position="96"/>
        <end position="202"/>
    </location>
</feature>
<organism evidence="8 9">
    <name type="scientific">Larkinella punicea</name>
    <dbReference type="NCBI Taxonomy" id="2315727"/>
    <lineage>
        <taxon>Bacteria</taxon>
        <taxon>Pseudomonadati</taxon>
        <taxon>Bacteroidota</taxon>
        <taxon>Cytophagia</taxon>
        <taxon>Cytophagales</taxon>
        <taxon>Spirosomataceae</taxon>
        <taxon>Larkinella</taxon>
    </lineage>
</organism>
<evidence type="ECO:0000256" key="3">
    <source>
        <dbReference type="ARBA" id="ARBA00022729"/>
    </source>
</evidence>
<name>A0A368JK79_9BACT</name>
<evidence type="ECO:0000256" key="4">
    <source>
        <dbReference type="ARBA" id="ARBA00023136"/>
    </source>
</evidence>
<comment type="similarity">
    <text evidence="2">Belongs to the SusD family.</text>
</comment>
<dbReference type="SUPFAM" id="SSF48452">
    <property type="entry name" value="TPR-like"/>
    <property type="match status" value="1"/>
</dbReference>
<proteinExistence type="inferred from homology"/>
<evidence type="ECO:0000256" key="5">
    <source>
        <dbReference type="ARBA" id="ARBA00023237"/>
    </source>
</evidence>
<evidence type="ECO:0000259" key="7">
    <source>
        <dbReference type="Pfam" id="PF14322"/>
    </source>
</evidence>
<dbReference type="InterPro" id="IPR011990">
    <property type="entry name" value="TPR-like_helical_dom_sf"/>
</dbReference>